<gene>
    <name evidence="2" type="ORF">PQJ61_10975</name>
</gene>
<accession>A0AAJ1IDF1</accession>
<protein>
    <submittedName>
        <fullName evidence="2">Uncharacterized protein</fullName>
    </submittedName>
</protein>
<keyword evidence="1" id="KW-1133">Transmembrane helix</keyword>
<organism evidence="2 3">
    <name type="scientific">Candidatus Thalassospirochaeta sargassi</name>
    <dbReference type="NCBI Taxonomy" id="3119039"/>
    <lineage>
        <taxon>Bacteria</taxon>
        <taxon>Pseudomonadati</taxon>
        <taxon>Spirochaetota</taxon>
        <taxon>Spirochaetia</taxon>
        <taxon>Spirochaetales</taxon>
        <taxon>Spirochaetaceae</taxon>
        <taxon>Candidatus Thalassospirochaeta</taxon>
    </lineage>
</organism>
<proteinExistence type="predicted"/>
<feature type="transmembrane region" description="Helical" evidence="1">
    <location>
        <begin position="20"/>
        <end position="41"/>
    </location>
</feature>
<dbReference type="Proteomes" id="UP001221217">
    <property type="component" value="Unassembled WGS sequence"/>
</dbReference>
<dbReference type="EMBL" id="JAQQAL010000024">
    <property type="protein sequence ID" value="MDC7227272.1"/>
    <property type="molecule type" value="Genomic_DNA"/>
</dbReference>
<keyword evidence="1" id="KW-0812">Transmembrane</keyword>
<dbReference type="AlphaFoldDB" id="A0AAJ1IDF1"/>
<name>A0AAJ1IDF1_9SPIO</name>
<comment type="caution">
    <text evidence="2">The sequence shown here is derived from an EMBL/GenBank/DDBJ whole genome shotgun (WGS) entry which is preliminary data.</text>
</comment>
<reference evidence="2 3" key="1">
    <citation type="submission" date="2022-12" db="EMBL/GenBank/DDBJ databases">
        <title>Metagenome assembled genome from gulf of manar.</title>
        <authorList>
            <person name="Kohli P."/>
            <person name="Pk S."/>
            <person name="Venkata Ramana C."/>
            <person name="Sasikala C."/>
        </authorList>
    </citation>
    <scope>NUCLEOTIDE SEQUENCE [LARGE SCALE GENOMIC DNA]</scope>
    <source>
        <strain evidence="2">JB008</strain>
    </source>
</reference>
<evidence type="ECO:0000256" key="1">
    <source>
        <dbReference type="SAM" id="Phobius"/>
    </source>
</evidence>
<sequence>MFEKIAESLLGDWGRSALNFVYEYQLIISIIVVAWGIVLIIRKGKSRSEKNDNDDNKEYKE</sequence>
<keyword evidence="1" id="KW-0472">Membrane</keyword>
<evidence type="ECO:0000313" key="3">
    <source>
        <dbReference type="Proteomes" id="UP001221217"/>
    </source>
</evidence>
<evidence type="ECO:0000313" key="2">
    <source>
        <dbReference type="EMBL" id="MDC7227272.1"/>
    </source>
</evidence>